<dbReference type="GO" id="GO:0005886">
    <property type="term" value="C:plasma membrane"/>
    <property type="evidence" value="ECO:0007669"/>
    <property type="project" value="TreeGrafter"/>
</dbReference>
<dbReference type="eggNOG" id="COG1792">
    <property type="taxonomic scope" value="Bacteria"/>
</dbReference>
<dbReference type="InterPro" id="IPR007221">
    <property type="entry name" value="MreC"/>
</dbReference>
<dbReference type="InterPro" id="IPR042177">
    <property type="entry name" value="Cell/Rod_1"/>
</dbReference>
<evidence type="ECO:0000259" key="6">
    <source>
        <dbReference type="Pfam" id="PF04085"/>
    </source>
</evidence>
<dbReference type="InterPro" id="IPR055342">
    <property type="entry name" value="MreC_beta-barrel_core"/>
</dbReference>
<dbReference type="Pfam" id="PF04085">
    <property type="entry name" value="MreC"/>
    <property type="match status" value="1"/>
</dbReference>
<dbReference type="PANTHER" id="PTHR34138:SF1">
    <property type="entry name" value="CELL SHAPE-DETERMINING PROTEIN MREC"/>
    <property type="match status" value="1"/>
</dbReference>
<evidence type="ECO:0000256" key="4">
    <source>
        <dbReference type="ARBA" id="ARBA00032089"/>
    </source>
</evidence>
<dbReference type="Gene3D" id="2.40.10.350">
    <property type="entry name" value="Rod shape-determining protein MreC, domain 2"/>
    <property type="match status" value="1"/>
</dbReference>
<evidence type="ECO:0000313" key="8">
    <source>
        <dbReference type="Proteomes" id="UP000004095"/>
    </source>
</evidence>
<feature type="domain" description="Rod shape-determining protein MreC beta-barrel core" evidence="6">
    <location>
        <begin position="111"/>
        <end position="259"/>
    </location>
</feature>
<dbReference type="PANTHER" id="PTHR34138">
    <property type="entry name" value="CELL SHAPE-DETERMINING PROTEIN MREC"/>
    <property type="match status" value="1"/>
</dbReference>
<keyword evidence="5" id="KW-0472">Membrane</keyword>
<comment type="similarity">
    <text evidence="1">Belongs to the MreC family.</text>
</comment>
<evidence type="ECO:0000256" key="1">
    <source>
        <dbReference type="ARBA" id="ARBA00009369"/>
    </source>
</evidence>
<dbReference type="EMBL" id="AAWS01000025">
    <property type="protein sequence ID" value="EAY27278.1"/>
    <property type="molecule type" value="Genomic_DNA"/>
</dbReference>
<feature type="transmembrane region" description="Helical" evidence="5">
    <location>
        <begin position="12"/>
        <end position="30"/>
    </location>
</feature>
<dbReference type="GO" id="GO:0008360">
    <property type="term" value="P:regulation of cell shape"/>
    <property type="evidence" value="ECO:0007669"/>
    <property type="project" value="UniProtKB-KW"/>
</dbReference>
<proteinExistence type="inferred from homology"/>
<dbReference type="AlphaFoldDB" id="A1ZQX3"/>
<keyword evidence="8" id="KW-1185">Reference proteome</keyword>
<evidence type="ECO:0000256" key="5">
    <source>
        <dbReference type="SAM" id="Phobius"/>
    </source>
</evidence>
<organism evidence="7 8">
    <name type="scientific">Microscilla marina ATCC 23134</name>
    <dbReference type="NCBI Taxonomy" id="313606"/>
    <lineage>
        <taxon>Bacteria</taxon>
        <taxon>Pseudomonadati</taxon>
        <taxon>Bacteroidota</taxon>
        <taxon>Cytophagia</taxon>
        <taxon>Cytophagales</taxon>
        <taxon>Microscillaceae</taxon>
        <taxon>Microscilla</taxon>
    </lineage>
</organism>
<dbReference type="Proteomes" id="UP000004095">
    <property type="component" value="Unassembled WGS sequence"/>
</dbReference>
<comment type="caution">
    <text evidence="7">The sequence shown here is derived from an EMBL/GenBank/DDBJ whole genome shotgun (WGS) entry which is preliminary data.</text>
</comment>
<dbReference type="NCBIfam" id="NF010532">
    <property type="entry name" value="PRK13922.9-3"/>
    <property type="match status" value="1"/>
</dbReference>
<sequence>MQSLFLLIKRFRTPILFLLLEIFCLILIVTRNKYQNTIFYNISSEYTGQLLGVSNSVWEYFNLRDVNEKLAQENAQLRYLVAKKQFAKNAQVVPIRDSLIVAQYQYDVAKVVNNSTHKHNNYLTINRGSLHGIKPGMGVISPEGAVGKIKSCSKHYSIVVSLLHSKMRISSEIKKNNSLGYIQWQGGDPSQAKMLDVPRHLNVVEKDTIVTSGYNSTFPAGITIGVVKKVGRKAEETFFDIDVQLATEFNQLSYVYVIKNRLKLEQESLERESFEDIDE</sequence>
<keyword evidence="3" id="KW-0133">Cell shape</keyword>
<name>A1ZQX3_MICM2</name>
<dbReference type="OrthoDB" id="9811827at2"/>
<evidence type="ECO:0000256" key="3">
    <source>
        <dbReference type="ARBA" id="ARBA00022960"/>
    </source>
</evidence>
<keyword evidence="5" id="KW-0812">Transmembrane</keyword>
<gene>
    <name evidence="7" type="ORF">M23134_06588</name>
</gene>
<dbReference type="Gene3D" id="2.40.10.340">
    <property type="entry name" value="Rod shape-determining protein MreC, domain 1"/>
    <property type="match status" value="1"/>
</dbReference>
<accession>A1ZQX3</accession>
<evidence type="ECO:0000313" key="7">
    <source>
        <dbReference type="EMBL" id="EAY27278.1"/>
    </source>
</evidence>
<dbReference type="RefSeq" id="WP_002699973.1">
    <property type="nucleotide sequence ID" value="NZ_AAWS01000025.1"/>
</dbReference>
<protein>
    <recommendedName>
        <fullName evidence="2">Cell shape-determining protein MreC</fullName>
    </recommendedName>
    <alternativeName>
        <fullName evidence="4">Cell shape protein MreC</fullName>
    </alternativeName>
</protein>
<reference evidence="7 8" key="1">
    <citation type="submission" date="2007-01" db="EMBL/GenBank/DDBJ databases">
        <authorList>
            <person name="Haygood M."/>
            <person name="Podell S."/>
            <person name="Anderson C."/>
            <person name="Hopkinson B."/>
            <person name="Roe K."/>
            <person name="Barbeau K."/>
            <person name="Gaasterland T."/>
            <person name="Ferriera S."/>
            <person name="Johnson J."/>
            <person name="Kravitz S."/>
            <person name="Beeson K."/>
            <person name="Sutton G."/>
            <person name="Rogers Y.-H."/>
            <person name="Friedman R."/>
            <person name="Frazier M."/>
            <person name="Venter J.C."/>
        </authorList>
    </citation>
    <scope>NUCLEOTIDE SEQUENCE [LARGE SCALE GENOMIC DNA]</scope>
    <source>
        <strain evidence="7 8">ATCC 23134</strain>
    </source>
</reference>
<evidence type="ECO:0000256" key="2">
    <source>
        <dbReference type="ARBA" id="ARBA00013855"/>
    </source>
</evidence>
<keyword evidence="5" id="KW-1133">Transmembrane helix</keyword>
<dbReference type="InterPro" id="IPR042175">
    <property type="entry name" value="Cell/Rod_MreC_2"/>
</dbReference>